<protein>
    <submittedName>
        <fullName evidence="2">Putative membrane protein YccC</fullName>
    </submittedName>
</protein>
<keyword evidence="1" id="KW-0812">Transmembrane</keyword>
<dbReference type="GO" id="GO:0005886">
    <property type="term" value="C:plasma membrane"/>
    <property type="evidence" value="ECO:0007669"/>
    <property type="project" value="InterPro"/>
</dbReference>
<dbReference type="GO" id="GO:0022857">
    <property type="term" value="F:transmembrane transporter activity"/>
    <property type="evidence" value="ECO:0007669"/>
    <property type="project" value="InterPro"/>
</dbReference>
<name>A0A2T5B3D8_MYCDI</name>
<dbReference type="OrthoDB" id="9807111at2"/>
<evidence type="ECO:0000313" key="3">
    <source>
        <dbReference type="Proteomes" id="UP000241247"/>
    </source>
</evidence>
<keyword evidence="3" id="KW-1185">Reference proteome</keyword>
<keyword evidence="1" id="KW-0472">Membrane</keyword>
<dbReference type="EMBL" id="PZZZ01000006">
    <property type="protein sequence ID" value="PTM93480.1"/>
    <property type="molecule type" value="Genomic_DNA"/>
</dbReference>
<reference evidence="2 3" key="1">
    <citation type="submission" date="2018-04" db="EMBL/GenBank/DDBJ databases">
        <title>Genomic Encyclopedia of Type Strains, Phase IV (KMG-IV): sequencing the most valuable type-strain genomes for metagenomic binning, comparative biology and taxonomic classification.</title>
        <authorList>
            <person name="Goeker M."/>
        </authorList>
    </citation>
    <scope>NUCLEOTIDE SEQUENCE [LARGE SCALE GENOMIC DNA]</scope>
    <source>
        <strain evidence="2 3">DSM 7138</strain>
    </source>
</reference>
<feature type="transmembrane region" description="Helical" evidence="1">
    <location>
        <begin position="20"/>
        <end position="39"/>
    </location>
</feature>
<evidence type="ECO:0000313" key="2">
    <source>
        <dbReference type="EMBL" id="PTM93480.1"/>
    </source>
</evidence>
<sequence length="650" mass="68828">MSPRDRIAAWGFVPERLTFTLRTALAGCLALLVAWLLGLEHPQWAAMTVFSAAQPVRNLLVEKSFFRLVGTIAGTLVGMLLVAAAEDRPALLVAGLAVWIGACAGLGNVLRGFVAYGTILAGYSASMVALLETAHPGHLLALGTDRALTVLTGVATGLVVGLLFTQKASESEIAANTRRLAARILADMAAFLRGAPPPSTDDWHDRLAEMALLDEGLDPHGAGSLASRRSARRLRVVLAAQVTALLWLKTERSAPHEPALADALERAARSLEHPGAVSQTVAALEEAARLAGRHPALLEVLQGQAAALREWAETDEAAVAGSAAAARGEPVLPAVVLHRDWIGARHAALRAGGVMLLVGLAWVVTGWAAGPYVLLGTSVMISLFSTFENPAAVMRQVLAGQFFGACAALACRWLVWPFATSELGLVLSVMPFIISGVVPMSHRRTMLGGTDYVMVLLLLSQPAYPLSGSFLGSLAIAAAVVAGPAIALLAYGLVFPTDARRRLETLITMMVRDLQDAAASPDSTRHRGVLRARLQHRLLRLVRLAQAAGERRFSPTEGGLAVYVLGRATLLLHERASDPALSAGTHRALQLALRRIRHLADRPERVPPALARAAARLDADAAGEGGLLRAAGESMARNPAFFDRSARRRA</sequence>
<feature type="transmembrane region" description="Helical" evidence="1">
    <location>
        <begin position="470"/>
        <end position="494"/>
    </location>
</feature>
<gene>
    <name evidence="2" type="ORF">C7449_106165</name>
</gene>
<feature type="transmembrane region" description="Helical" evidence="1">
    <location>
        <begin position="421"/>
        <end position="438"/>
    </location>
</feature>
<feature type="transmembrane region" description="Helical" evidence="1">
    <location>
        <begin position="65"/>
        <end position="84"/>
    </location>
</feature>
<dbReference type="InterPro" id="IPR006726">
    <property type="entry name" value="PHBA_efflux_AaeB/fusaric-R"/>
</dbReference>
<feature type="transmembrane region" description="Helical" evidence="1">
    <location>
        <begin position="397"/>
        <end position="415"/>
    </location>
</feature>
<organism evidence="2 3">
    <name type="scientific">Mycoplana dimorpha</name>
    <dbReference type="NCBI Taxonomy" id="28320"/>
    <lineage>
        <taxon>Bacteria</taxon>
        <taxon>Pseudomonadati</taxon>
        <taxon>Pseudomonadota</taxon>
        <taxon>Alphaproteobacteria</taxon>
        <taxon>Hyphomicrobiales</taxon>
        <taxon>Rhizobiaceae</taxon>
        <taxon>Mycoplana</taxon>
    </lineage>
</organism>
<dbReference type="Pfam" id="PF04632">
    <property type="entry name" value="FUSC"/>
    <property type="match status" value="1"/>
</dbReference>
<dbReference type="AlphaFoldDB" id="A0A2T5B3D8"/>
<feature type="transmembrane region" description="Helical" evidence="1">
    <location>
        <begin position="146"/>
        <end position="164"/>
    </location>
</feature>
<accession>A0A2T5B3D8</accession>
<proteinExistence type="predicted"/>
<dbReference type="Proteomes" id="UP000241247">
    <property type="component" value="Unassembled WGS sequence"/>
</dbReference>
<feature type="transmembrane region" description="Helical" evidence="1">
    <location>
        <begin position="113"/>
        <end position="134"/>
    </location>
</feature>
<comment type="caution">
    <text evidence="2">The sequence shown here is derived from an EMBL/GenBank/DDBJ whole genome shotgun (WGS) entry which is preliminary data.</text>
</comment>
<dbReference type="RefSeq" id="WP_108003811.1">
    <property type="nucleotide sequence ID" value="NZ_JBHEEX010000005.1"/>
</dbReference>
<evidence type="ECO:0000256" key="1">
    <source>
        <dbReference type="SAM" id="Phobius"/>
    </source>
</evidence>
<feature type="transmembrane region" description="Helical" evidence="1">
    <location>
        <begin position="90"/>
        <end position="106"/>
    </location>
</feature>
<keyword evidence="1" id="KW-1133">Transmembrane helix</keyword>